<reference evidence="6 7" key="1">
    <citation type="submission" date="2019-01" db="EMBL/GenBank/DDBJ databases">
        <title>Novel species of Nocardioides.</title>
        <authorList>
            <person name="Liu Q."/>
            <person name="Xin Y.-H."/>
        </authorList>
    </citation>
    <scope>NUCLEOTIDE SEQUENCE [LARGE SCALE GENOMIC DNA]</scope>
    <source>
        <strain evidence="6 7">HLT3-15</strain>
    </source>
</reference>
<sequence>MADQNQSLIETVPNQLFIGGEWVDASGGATFEVSNPATGEVLTSIADGTPADGERALAAAADAQREWRATEPRKRGEILRSAFELLTERADDFGRLMTLEMGKALAEAKGEVAYGAEFFRWFSEEAVRIHGRYAQAPAGNTRLITMKGPVGPTLMITPWNFPLAMGTRKIGPAIAAGCTMVVKPAHETPLTMLALGALLEEVGLPKGVLNVVTTTDSGGVCEPIITDPRLRKLTFTGSTAVGKKLVAQASDQLLRVSMELGGNAPFIVFDDADLDAAVDGAMLAKMRNIGEACTSANRFLVHTSVADEFSRRLAERMGALTVGDGTQEGVDVGPLITAKARNGVHELVTDAVSAGARAVVGGEIPDGPGFFYPPTVLVDVPASARVFREEIFGPVAPVTTFDSEEEAIARANDTDYGLVAYLFSQGHARVIRVSEALEFGMVGVNTGIVSNPAAPFGGVKQSGFGREGGFEGIEEYLETKYVGSAL</sequence>
<protein>
    <submittedName>
        <fullName evidence="6">NAD-dependent succinate-semialdehyde dehydrogenase</fullName>
    </submittedName>
</protein>
<dbReference type="GO" id="GO:0009450">
    <property type="term" value="P:gamma-aminobutyric acid catabolic process"/>
    <property type="evidence" value="ECO:0007669"/>
    <property type="project" value="TreeGrafter"/>
</dbReference>
<keyword evidence="2 4" id="KW-0560">Oxidoreductase</keyword>
<evidence type="ECO:0000313" key="6">
    <source>
        <dbReference type="EMBL" id="RYB91175.1"/>
    </source>
</evidence>
<gene>
    <name evidence="6" type="ORF">EUA06_07515</name>
</gene>
<feature type="active site" evidence="3">
    <location>
        <position position="259"/>
    </location>
</feature>
<dbReference type="InterPro" id="IPR016163">
    <property type="entry name" value="Ald_DH_C"/>
</dbReference>
<comment type="caution">
    <text evidence="6">The sequence shown here is derived from an EMBL/GenBank/DDBJ whole genome shotgun (WGS) entry which is preliminary data.</text>
</comment>
<dbReference type="EMBL" id="SDWS01000003">
    <property type="protein sequence ID" value="RYB91175.1"/>
    <property type="molecule type" value="Genomic_DNA"/>
</dbReference>
<organism evidence="6 7">
    <name type="scientific">Nocardioides glacieisoli</name>
    <dbReference type="NCBI Taxonomy" id="1168730"/>
    <lineage>
        <taxon>Bacteria</taxon>
        <taxon>Bacillati</taxon>
        <taxon>Actinomycetota</taxon>
        <taxon>Actinomycetes</taxon>
        <taxon>Propionibacteriales</taxon>
        <taxon>Nocardioidaceae</taxon>
        <taxon>Nocardioides</taxon>
    </lineage>
</organism>
<evidence type="ECO:0000259" key="5">
    <source>
        <dbReference type="Pfam" id="PF00171"/>
    </source>
</evidence>
<feature type="domain" description="Aldehyde dehydrogenase" evidence="5">
    <location>
        <begin position="22"/>
        <end position="482"/>
    </location>
</feature>
<dbReference type="Proteomes" id="UP000291838">
    <property type="component" value="Unassembled WGS sequence"/>
</dbReference>
<accession>A0A4Q2RTK3</accession>
<dbReference type="OrthoDB" id="6882680at2"/>
<dbReference type="InterPro" id="IPR016161">
    <property type="entry name" value="Ald_DH/histidinol_DH"/>
</dbReference>
<dbReference type="SUPFAM" id="SSF53720">
    <property type="entry name" value="ALDH-like"/>
    <property type="match status" value="1"/>
</dbReference>
<name>A0A4Q2RTK3_9ACTN</name>
<keyword evidence="7" id="KW-1185">Reference proteome</keyword>
<dbReference type="PROSITE" id="PS00687">
    <property type="entry name" value="ALDEHYDE_DEHYDR_GLU"/>
    <property type="match status" value="1"/>
</dbReference>
<dbReference type="Gene3D" id="3.40.605.10">
    <property type="entry name" value="Aldehyde Dehydrogenase, Chain A, domain 1"/>
    <property type="match status" value="1"/>
</dbReference>
<dbReference type="FunFam" id="3.40.605.10:FF:000005">
    <property type="entry name" value="Succinate-semialdehyde dehydrogenase I"/>
    <property type="match status" value="1"/>
</dbReference>
<dbReference type="InterPro" id="IPR016162">
    <property type="entry name" value="Ald_DH_N"/>
</dbReference>
<evidence type="ECO:0000256" key="4">
    <source>
        <dbReference type="RuleBase" id="RU003345"/>
    </source>
</evidence>
<evidence type="ECO:0000256" key="2">
    <source>
        <dbReference type="ARBA" id="ARBA00023002"/>
    </source>
</evidence>
<evidence type="ECO:0000256" key="3">
    <source>
        <dbReference type="PROSITE-ProRule" id="PRU10007"/>
    </source>
</evidence>
<dbReference type="InterPro" id="IPR029510">
    <property type="entry name" value="Ald_DH_CS_GLU"/>
</dbReference>
<dbReference type="InterPro" id="IPR015590">
    <property type="entry name" value="Aldehyde_DH_dom"/>
</dbReference>
<dbReference type="Gene3D" id="3.40.309.10">
    <property type="entry name" value="Aldehyde Dehydrogenase, Chain A, domain 2"/>
    <property type="match status" value="1"/>
</dbReference>
<dbReference type="Pfam" id="PF00171">
    <property type="entry name" value="Aldedh"/>
    <property type="match status" value="1"/>
</dbReference>
<evidence type="ECO:0000313" key="7">
    <source>
        <dbReference type="Proteomes" id="UP000291838"/>
    </source>
</evidence>
<dbReference type="AlphaFoldDB" id="A0A4Q2RTK3"/>
<proteinExistence type="inferred from homology"/>
<dbReference type="InterPro" id="IPR050740">
    <property type="entry name" value="Aldehyde_DH_Superfamily"/>
</dbReference>
<dbReference type="FunFam" id="3.40.309.10:FF:000004">
    <property type="entry name" value="Succinate-semialdehyde dehydrogenase I"/>
    <property type="match status" value="1"/>
</dbReference>
<evidence type="ECO:0000256" key="1">
    <source>
        <dbReference type="ARBA" id="ARBA00009986"/>
    </source>
</evidence>
<dbReference type="GO" id="GO:0004777">
    <property type="term" value="F:succinate-semialdehyde dehydrogenase (NAD+) activity"/>
    <property type="evidence" value="ECO:0007669"/>
    <property type="project" value="TreeGrafter"/>
</dbReference>
<dbReference type="PANTHER" id="PTHR43353:SF5">
    <property type="entry name" value="SUCCINATE-SEMIALDEHYDE DEHYDROGENASE, MITOCHONDRIAL"/>
    <property type="match status" value="1"/>
</dbReference>
<dbReference type="PANTHER" id="PTHR43353">
    <property type="entry name" value="SUCCINATE-SEMIALDEHYDE DEHYDROGENASE, MITOCHONDRIAL"/>
    <property type="match status" value="1"/>
</dbReference>
<dbReference type="FunFam" id="3.40.605.10:FF:000026">
    <property type="entry name" value="Aldehyde dehydrogenase, putative"/>
    <property type="match status" value="1"/>
</dbReference>
<dbReference type="RefSeq" id="WP_129474431.1">
    <property type="nucleotide sequence ID" value="NZ_SDWS01000003.1"/>
</dbReference>
<dbReference type="CDD" id="cd07103">
    <property type="entry name" value="ALDH_F5_SSADH_GabD"/>
    <property type="match status" value="1"/>
</dbReference>
<comment type="similarity">
    <text evidence="1 4">Belongs to the aldehyde dehydrogenase family.</text>
</comment>